<accession>A0ABT0PJG5</accession>
<protein>
    <submittedName>
        <fullName evidence="1">Uncharacterized protein</fullName>
    </submittedName>
</protein>
<comment type="caution">
    <text evidence="1">The sequence shown here is derived from an EMBL/GenBank/DDBJ whole genome shotgun (WGS) entry which is preliminary data.</text>
</comment>
<evidence type="ECO:0000313" key="2">
    <source>
        <dbReference type="Proteomes" id="UP001203338"/>
    </source>
</evidence>
<reference evidence="1 2" key="1">
    <citation type="submission" date="2022-05" db="EMBL/GenBank/DDBJ databases">
        <authorList>
            <person name="Park J.-S."/>
        </authorList>
    </citation>
    <scope>NUCLEOTIDE SEQUENCE [LARGE SCALE GENOMIC DNA]</scope>
    <source>
        <strain evidence="1 2">2012CJ34-2</strain>
    </source>
</reference>
<organism evidence="1 2">
    <name type="scientific">Parendozoicomonas callyspongiae</name>
    <dbReference type="NCBI Taxonomy" id="2942213"/>
    <lineage>
        <taxon>Bacteria</taxon>
        <taxon>Pseudomonadati</taxon>
        <taxon>Pseudomonadota</taxon>
        <taxon>Gammaproteobacteria</taxon>
        <taxon>Oceanospirillales</taxon>
        <taxon>Endozoicomonadaceae</taxon>
        <taxon>Parendozoicomonas</taxon>
    </lineage>
</organism>
<evidence type="ECO:0000313" key="1">
    <source>
        <dbReference type="EMBL" id="MCL6271534.1"/>
    </source>
</evidence>
<sequence length="184" mass="19956">MAMGNISRNVTLGAGIGGLGGLIMAGPPGLALGGVVGGAIGSVWAVAIPSSHMPDIPSTHIDRRDTWHCLEADDEMVVSPAVPTNLLIDIVLEDLVELRVLLEQKESSQSTRQLLIDLYELQHFFKQVKSYPGCPADSIARQKALSLWGKKIAIQLAPMADQNEQIKILRDELRTTMDQYKEAS</sequence>
<keyword evidence="2" id="KW-1185">Reference proteome</keyword>
<name>A0ABT0PJG5_9GAMM</name>
<dbReference type="EMBL" id="JAMFLX010000027">
    <property type="protein sequence ID" value="MCL6271534.1"/>
    <property type="molecule type" value="Genomic_DNA"/>
</dbReference>
<dbReference type="RefSeq" id="WP_249701154.1">
    <property type="nucleotide sequence ID" value="NZ_JAMFLX010000027.1"/>
</dbReference>
<proteinExistence type="predicted"/>
<dbReference type="Proteomes" id="UP001203338">
    <property type="component" value="Unassembled WGS sequence"/>
</dbReference>
<gene>
    <name evidence="1" type="ORF">M3P05_16585</name>
</gene>